<dbReference type="Proteomes" id="UP000565441">
    <property type="component" value="Unassembled WGS sequence"/>
</dbReference>
<reference evidence="2 3" key="1">
    <citation type="journal article" date="2020" name="ISME J.">
        <title>Uncovering the hidden diversity of litter-decomposition mechanisms in mushroom-forming fungi.</title>
        <authorList>
            <person name="Floudas D."/>
            <person name="Bentzer J."/>
            <person name="Ahren D."/>
            <person name="Johansson T."/>
            <person name="Persson P."/>
            <person name="Tunlid A."/>
        </authorList>
    </citation>
    <scope>NUCLEOTIDE SEQUENCE [LARGE SCALE GENOMIC DNA]</scope>
    <source>
        <strain evidence="2 3">CBS 661.87</strain>
    </source>
</reference>
<dbReference type="InterPro" id="IPR002575">
    <property type="entry name" value="Aminoglycoside_PTrfase"/>
</dbReference>
<organism evidence="2 3">
    <name type="scientific">Tricholomella constricta</name>
    <dbReference type="NCBI Taxonomy" id="117010"/>
    <lineage>
        <taxon>Eukaryota</taxon>
        <taxon>Fungi</taxon>
        <taxon>Dikarya</taxon>
        <taxon>Basidiomycota</taxon>
        <taxon>Agaricomycotina</taxon>
        <taxon>Agaricomycetes</taxon>
        <taxon>Agaricomycetidae</taxon>
        <taxon>Agaricales</taxon>
        <taxon>Tricholomatineae</taxon>
        <taxon>Lyophyllaceae</taxon>
        <taxon>Tricholomella</taxon>
    </lineage>
</organism>
<gene>
    <name evidence="2" type="ORF">D9615_000876</name>
</gene>
<keyword evidence="3" id="KW-1185">Reference proteome</keyword>
<name>A0A8H5M8D8_9AGAR</name>
<dbReference type="EMBL" id="JAACJP010000004">
    <property type="protein sequence ID" value="KAF5385040.1"/>
    <property type="molecule type" value="Genomic_DNA"/>
</dbReference>
<dbReference type="Gene3D" id="3.90.1200.10">
    <property type="match status" value="1"/>
</dbReference>
<dbReference type="AlphaFoldDB" id="A0A8H5M8D8"/>
<proteinExistence type="predicted"/>
<dbReference type="InterPro" id="IPR051678">
    <property type="entry name" value="AGP_Transferase"/>
</dbReference>
<evidence type="ECO:0000313" key="2">
    <source>
        <dbReference type="EMBL" id="KAF5385040.1"/>
    </source>
</evidence>
<dbReference type="PANTHER" id="PTHR21310">
    <property type="entry name" value="AMINOGLYCOSIDE PHOSPHOTRANSFERASE-RELATED-RELATED"/>
    <property type="match status" value="1"/>
</dbReference>
<sequence length="286" mass="32546">MSDEEAIALLESCYSSPRLGPLNSFGYRAAVWRIAPDTVAKLLRSPVEVYLMNLASSQTSIPIPRIRRCITCKGQQFLLMEYVEGSDIYEIWPSLSLWRRFRVVWTLRGYVQQLRALELPNKGIPGPIQASGAPLLCQGHYFSERGAGPFGSYAAMTAWYNGRSRLNSVLLDPSIRNASMIPESKTFFDDSMPLVFTHGDISPANIRLGKDDTVWLLDWERAGAYPKWFEYANVRAYDRHHDNDESGWPRGFDWFIPLIAGWYKTQLLFLKNNATGIGHYGFEGFD</sequence>
<accession>A0A8H5M8D8</accession>
<comment type="caution">
    <text evidence="2">The sequence shown here is derived from an EMBL/GenBank/DDBJ whole genome shotgun (WGS) entry which is preliminary data.</text>
</comment>
<dbReference type="PANTHER" id="PTHR21310:SF15">
    <property type="entry name" value="AMINOGLYCOSIDE PHOSPHOTRANSFERASE DOMAIN-CONTAINING PROTEIN"/>
    <property type="match status" value="1"/>
</dbReference>
<protein>
    <recommendedName>
        <fullName evidence="1">Aminoglycoside phosphotransferase domain-containing protein</fullName>
    </recommendedName>
</protein>
<dbReference type="SUPFAM" id="SSF56112">
    <property type="entry name" value="Protein kinase-like (PK-like)"/>
    <property type="match status" value="1"/>
</dbReference>
<dbReference type="InterPro" id="IPR011009">
    <property type="entry name" value="Kinase-like_dom_sf"/>
</dbReference>
<evidence type="ECO:0000259" key="1">
    <source>
        <dbReference type="Pfam" id="PF01636"/>
    </source>
</evidence>
<feature type="domain" description="Aminoglycoside phosphotransferase" evidence="1">
    <location>
        <begin position="31"/>
        <end position="235"/>
    </location>
</feature>
<dbReference type="Pfam" id="PF01636">
    <property type="entry name" value="APH"/>
    <property type="match status" value="1"/>
</dbReference>
<evidence type="ECO:0000313" key="3">
    <source>
        <dbReference type="Proteomes" id="UP000565441"/>
    </source>
</evidence>
<dbReference type="OrthoDB" id="4177236at2759"/>